<dbReference type="InterPro" id="IPR014001">
    <property type="entry name" value="Helicase_ATP-bd"/>
</dbReference>
<dbReference type="InterPro" id="IPR027417">
    <property type="entry name" value="P-loop_NTPase"/>
</dbReference>
<dbReference type="AlphaFoldDB" id="A0AAE3IFM9"/>
<dbReference type="GO" id="GO:0043138">
    <property type="term" value="F:3'-5' DNA helicase activity"/>
    <property type="evidence" value="ECO:0007669"/>
    <property type="project" value="TreeGrafter"/>
</dbReference>
<dbReference type="CDD" id="cd17930">
    <property type="entry name" value="DEXHc_cas3"/>
    <property type="match status" value="1"/>
</dbReference>
<dbReference type="GO" id="GO:0006289">
    <property type="term" value="P:nucleotide-excision repair"/>
    <property type="evidence" value="ECO:0007669"/>
    <property type="project" value="TreeGrafter"/>
</dbReference>
<keyword evidence="6" id="KW-0378">Hydrolase</keyword>
<reference evidence="13 14" key="1">
    <citation type="journal article" date="2021" name="ISME Commun">
        <title>Automated analysis of genomic sequences facilitates high-throughput and comprehensive description of bacteria.</title>
        <authorList>
            <person name="Hitch T.C.A."/>
        </authorList>
    </citation>
    <scope>NUCLEOTIDE SEQUENCE [LARGE SCALE GENOMIC DNA]</scope>
    <source>
        <strain evidence="13 14">Sanger_31</strain>
    </source>
</reference>
<keyword evidence="5" id="KW-0547">Nucleotide-binding</keyword>
<organism evidence="13 14">
    <name type="scientific">Hominimerdicola aceti</name>
    <dbReference type="NCBI Taxonomy" id="2981726"/>
    <lineage>
        <taxon>Bacteria</taxon>
        <taxon>Bacillati</taxon>
        <taxon>Bacillota</taxon>
        <taxon>Clostridia</taxon>
        <taxon>Eubacteriales</taxon>
        <taxon>Oscillospiraceae</taxon>
        <taxon>Hominimerdicola</taxon>
    </lineage>
</organism>
<dbReference type="PROSITE" id="PS51192">
    <property type="entry name" value="HELICASE_ATP_BIND_1"/>
    <property type="match status" value="1"/>
</dbReference>
<keyword evidence="8" id="KW-0067">ATP-binding</keyword>
<dbReference type="PANTHER" id="PTHR47957">
    <property type="entry name" value="ATP-DEPENDENT HELICASE HRQ1"/>
    <property type="match status" value="1"/>
</dbReference>
<keyword evidence="9" id="KW-0051">Antiviral defense</keyword>
<evidence type="ECO:0000256" key="9">
    <source>
        <dbReference type="ARBA" id="ARBA00023118"/>
    </source>
</evidence>
<feature type="domain" description="Helicase C-terminal" evidence="11">
    <location>
        <begin position="450"/>
        <end position="591"/>
    </location>
</feature>
<keyword evidence="7" id="KW-0347">Helicase</keyword>
<dbReference type="NCBIfam" id="TIGR01587">
    <property type="entry name" value="cas3_core"/>
    <property type="match status" value="1"/>
</dbReference>
<dbReference type="InterPro" id="IPR054712">
    <property type="entry name" value="Cas3-like_dom"/>
</dbReference>
<dbReference type="GO" id="GO:0005524">
    <property type="term" value="F:ATP binding"/>
    <property type="evidence" value="ECO:0007669"/>
    <property type="project" value="UniProtKB-KW"/>
</dbReference>
<dbReference type="SUPFAM" id="SSF109604">
    <property type="entry name" value="HD-domain/PDEase-like"/>
    <property type="match status" value="1"/>
</dbReference>
<evidence type="ECO:0000256" key="8">
    <source>
        <dbReference type="ARBA" id="ARBA00022840"/>
    </source>
</evidence>
<dbReference type="GO" id="GO:0036297">
    <property type="term" value="P:interstrand cross-link repair"/>
    <property type="evidence" value="ECO:0007669"/>
    <property type="project" value="TreeGrafter"/>
</dbReference>
<dbReference type="PROSITE" id="PS51643">
    <property type="entry name" value="HD_CAS3"/>
    <property type="match status" value="1"/>
</dbReference>
<evidence type="ECO:0000313" key="14">
    <source>
        <dbReference type="Proteomes" id="UP001208131"/>
    </source>
</evidence>
<feature type="domain" description="HD Cas3-type" evidence="12">
    <location>
        <begin position="9"/>
        <end position="186"/>
    </location>
</feature>
<comment type="caution">
    <text evidence="13">The sequence shown here is derived from an EMBL/GenBank/DDBJ whole genome shotgun (WGS) entry which is preliminary data.</text>
</comment>
<dbReference type="GO" id="GO:0004518">
    <property type="term" value="F:nuclease activity"/>
    <property type="evidence" value="ECO:0007669"/>
    <property type="project" value="UniProtKB-KW"/>
</dbReference>
<evidence type="ECO:0000256" key="6">
    <source>
        <dbReference type="ARBA" id="ARBA00022801"/>
    </source>
</evidence>
<keyword evidence="3" id="KW-0540">Nuclease</keyword>
<dbReference type="GO" id="GO:0003676">
    <property type="term" value="F:nucleic acid binding"/>
    <property type="evidence" value="ECO:0007669"/>
    <property type="project" value="InterPro"/>
</dbReference>
<dbReference type="InterPro" id="IPR011545">
    <property type="entry name" value="DEAD/DEAH_box_helicase_dom"/>
</dbReference>
<dbReference type="InterPro" id="IPR006483">
    <property type="entry name" value="CRISPR-assoc_Cas3_HD"/>
</dbReference>
<dbReference type="InterPro" id="IPR038257">
    <property type="entry name" value="CRISPR-assoc_Cas3_HD_sf"/>
</dbReference>
<evidence type="ECO:0000313" key="13">
    <source>
        <dbReference type="EMBL" id="MCU6704709.1"/>
    </source>
</evidence>
<dbReference type="Gene3D" id="3.40.50.300">
    <property type="entry name" value="P-loop containing nucleotide triphosphate hydrolases"/>
    <property type="match status" value="2"/>
</dbReference>
<dbReference type="NCBIfam" id="TIGR01596">
    <property type="entry name" value="cas3_HD"/>
    <property type="match status" value="1"/>
</dbReference>
<dbReference type="Pfam" id="PF22590">
    <property type="entry name" value="Cas3-like_C_2"/>
    <property type="match status" value="1"/>
</dbReference>
<dbReference type="InterPro" id="IPR001650">
    <property type="entry name" value="Helicase_C-like"/>
</dbReference>
<dbReference type="Gene3D" id="1.10.3210.30">
    <property type="match status" value="1"/>
</dbReference>
<gene>
    <name evidence="13" type="primary">cas3</name>
    <name evidence="13" type="ORF">OCV57_02045</name>
</gene>
<name>A0AAE3IFM9_9FIRM</name>
<evidence type="ECO:0000256" key="4">
    <source>
        <dbReference type="ARBA" id="ARBA00022723"/>
    </source>
</evidence>
<sequence length="738" mass="84117">MEYYAHTREDGERQTVKAHLIGVSKLAEDFSVDLLKPLAKKASLYHDIGKYALNFQKRLDDDKVKFSHASCGAIEYKTLADKNDCFAPLMEYCIAGHHTGLMDGGTVADNSDSPTLNGTLKRADEYTGDSDYSAYASEIEFATLTQEEITPPLNELLSTKDPTERIERYAFFTKYVFSCLTDADFLDTEIFCNKNVERGMSGDFEKALSILNERMKNMRSETKLQQARSSIQKQAIDHCTKDSHISVLDMPTGSGKTLCSLKIALEKAVESGKKHIIYVIPYTSIIEQTAKDFEEMFRDVLPVLQHHSNYSYDGNTEEEKKTAEKLKRTCENWDAPLIITTSVQFFQSIYHYKGSALRKFHNLRDSVIVFDEIHLIPTELLRPCLKAVGYITKYLNSEALFLSATMPDYSKLFDKFLPDVNYNKLVTDRTNFKYFKKCEYKDMGKTTLETIAENASRCKNALIVVNTKKTAAELYSLVQGEKYHLSANMTPAHRSRVIEVVRNKLENGEHITVVSTSLVEAGVDLDFNTVFRQLSGLDSILQAGGRCNREGKDDKGYVYVFDIDETYRKGSDLAMRINKTKGLLEKYQDITSYDCIKEYYDGIFDFNQSRIAENSIAKYNEQSNSFDRQGLMSPYSIPFRSYAMQFEYISADTISIVIDDPDDQTCHELVETLRNGDMSVRRALQKYSVSVYMNVFKDLYSQGVLKDHGTGIFILENQSYYNNETGLDTQAAMQDYFI</sequence>
<evidence type="ECO:0000259" key="10">
    <source>
        <dbReference type="PROSITE" id="PS51192"/>
    </source>
</evidence>
<feature type="domain" description="Helicase ATP-binding" evidence="10">
    <location>
        <begin position="237"/>
        <end position="424"/>
    </location>
</feature>
<dbReference type="PANTHER" id="PTHR47957:SF3">
    <property type="entry name" value="ATP-DEPENDENT HELICASE HRQ1"/>
    <property type="match status" value="1"/>
</dbReference>
<dbReference type="EMBL" id="JAOQJZ010000001">
    <property type="protein sequence ID" value="MCU6704709.1"/>
    <property type="molecule type" value="Genomic_DNA"/>
</dbReference>
<evidence type="ECO:0000259" key="11">
    <source>
        <dbReference type="PROSITE" id="PS51194"/>
    </source>
</evidence>
<keyword evidence="4" id="KW-0479">Metal-binding</keyword>
<comment type="similarity">
    <text evidence="1">In the N-terminal section; belongs to the CRISPR-associated nuclease Cas3-HD family.</text>
</comment>
<protein>
    <submittedName>
        <fullName evidence="13">CRISPR-associated helicase Cas3</fullName>
    </submittedName>
</protein>
<evidence type="ECO:0000256" key="3">
    <source>
        <dbReference type="ARBA" id="ARBA00022722"/>
    </source>
</evidence>
<dbReference type="InterPro" id="IPR006474">
    <property type="entry name" value="Helicase_Cas3_CRISPR-ass_core"/>
</dbReference>
<evidence type="ECO:0000256" key="5">
    <source>
        <dbReference type="ARBA" id="ARBA00022741"/>
    </source>
</evidence>
<dbReference type="Proteomes" id="UP001208131">
    <property type="component" value="Unassembled WGS sequence"/>
</dbReference>
<dbReference type="SUPFAM" id="SSF52540">
    <property type="entry name" value="P-loop containing nucleoside triphosphate hydrolases"/>
    <property type="match status" value="1"/>
</dbReference>
<dbReference type="SMART" id="SM00487">
    <property type="entry name" value="DEXDc"/>
    <property type="match status" value="1"/>
</dbReference>
<accession>A0AAE3IFM9</accession>
<evidence type="ECO:0000256" key="2">
    <source>
        <dbReference type="ARBA" id="ARBA00009046"/>
    </source>
</evidence>
<dbReference type="RefSeq" id="WP_267300324.1">
    <property type="nucleotide sequence ID" value="NZ_JAOQJZ010000001.1"/>
</dbReference>
<comment type="similarity">
    <text evidence="2">In the central section; belongs to the CRISPR-associated helicase Cas3 family.</text>
</comment>
<dbReference type="Pfam" id="PF00270">
    <property type="entry name" value="DEAD"/>
    <property type="match status" value="1"/>
</dbReference>
<keyword evidence="14" id="KW-1185">Reference proteome</keyword>
<dbReference type="GO" id="GO:0016787">
    <property type="term" value="F:hydrolase activity"/>
    <property type="evidence" value="ECO:0007669"/>
    <property type="project" value="UniProtKB-KW"/>
</dbReference>
<dbReference type="GO" id="GO:0051607">
    <property type="term" value="P:defense response to virus"/>
    <property type="evidence" value="ECO:0007669"/>
    <property type="project" value="UniProtKB-KW"/>
</dbReference>
<dbReference type="CDD" id="cd09641">
    <property type="entry name" value="Cas3''_I"/>
    <property type="match status" value="1"/>
</dbReference>
<proteinExistence type="inferred from homology"/>
<evidence type="ECO:0000259" key="12">
    <source>
        <dbReference type="PROSITE" id="PS51643"/>
    </source>
</evidence>
<evidence type="ECO:0000256" key="7">
    <source>
        <dbReference type="ARBA" id="ARBA00022806"/>
    </source>
</evidence>
<dbReference type="PROSITE" id="PS51194">
    <property type="entry name" value="HELICASE_CTER"/>
    <property type="match status" value="1"/>
</dbReference>
<dbReference type="GO" id="GO:0046872">
    <property type="term" value="F:metal ion binding"/>
    <property type="evidence" value="ECO:0007669"/>
    <property type="project" value="UniProtKB-KW"/>
</dbReference>
<evidence type="ECO:0000256" key="1">
    <source>
        <dbReference type="ARBA" id="ARBA00006847"/>
    </source>
</evidence>